<evidence type="ECO:0000256" key="2">
    <source>
        <dbReference type="HAMAP-Rule" id="MF_01940"/>
    </source>
</evidence>
<comment type="similarity">
    <text evidence="2">Belongs to the 2H phosphoesterase superfamily. ThpR family.</text>
</comment>
<protein>
    <recommendedName>
        <fullName evidence="2">RNA 2',3'-cyclic phosphodiesterase</fullName>
        <shortName evidence="2">RNA 2',3'-CPDase</shortName>
        <ecNumber evidence="2">3.1.4.58</ecNumber>
    </recommendedName>
</protein>
<dbReference type="NCBIfam" id="TIGR02258">
    <property type="entry name" value="2_5_ligase"/>
    <property type="match status" value="1"/>
</dbReference>
<dbReference type="InterPro" id="IPR009097">
    <property type="entry name" value="Cyclic_Pdiesterase"/>
</dbReference>
<keyword evidence="3" id="KW-0436">Ligase</keyword>
<dbReference type="InterPro" id="IPR004175">
    <property type="entry name" value="RNA_CPDase"/>
</dbReference>
<dbReference type="KEGG" id="acx:Achr_23520"/>
<dbReference type="GO" id="GO:0008664">
    <property type="term" value="F:RNA 2',3'-cyclic 3'-phosphodiesterase activity"/>
    <property type="evidence" value="ECO:0007669"/>
    <property type="project" value="UniProtKB-EC"/>
</dbReference>
<feature type="active site" description="Proton acceptor" evidence="2">
    <location>
        <position position="123"/>
    </location>
</feature>
<sequence length="176" mass="19809">MHIKSLRLFFGLPLPHRQAAAIDVWRNGLALDGRLVARHNLHLTLAFLGSQPVERLGELQRLAGQVRGQGFELRLDRLEVSRHGLVSLGTSQPPEALLQLAGELNDTLRAAGYSLEERAFWPHLTLARQCRKHPAPGSPPDFAWTAERFVLFHSTSDEQGTVYHPLFHWPLAMPHL</sequence>
<dbReference type="GO" id="GO:0004113">
    <property type="term" value="F:2',3'-cyclic-nucleotide 3'-phosphodiesterase activity"/>
    <property type="evidence" value="ECO:0007669"/>
    <property type="project" value="InterPro"/>
</dbReference>
<keyword evidence="1 2" id="KW-0378">Hydrolase</keyword>
<proteinExistence type="inferred from homology"/>
<dbReference type="Proteomes" id="UP000068210">
    <property type="component" value="Chromosome"/>
</dbReference>
<organism evidence="3 4">
    <name type="scientific">Azotobacter chroococcum NCIMB 8003</name>
    <dbReference type="NCBI Taxonomy" id="1328314"/>
    <lineage>
        <taxon>Bacteria</taxon>
        <taxon>Pseudomonadati</taxon>
        <taxon>Pseudomonadota</taxon>
        <taxon>Gammaproteobacteria</taxon>
        <taxon>Pseudomonadales</taxon>
        <taxon>Pseudomonadaceae</taxon>
        <taxon>Azotobacter</taxon>
    </lineage>
</organism>
<dbReference type="RefSeq" id="WP_039804564.1">
    <property type="nucleotide sequence ID" value="NZ_CP010415.1"/>
</dbReference>
<feature type="short sequence motif" description="HXTX 2" evidence="2">
    <location>
        <begin position="123"/>
        <end position="126"/>
    </location>
</feature>
<comment type="catalytic activity">
    <reaction evidence="2">
        <text>a 3'-end 2',3'-cyclophospho-ribonucleotide-RNA + H2O = a 3'-end 2'-phospho-ribonucleotide-RNA + H(+)</text>
        <dbReference type="Rhea" id="RHEA:11828"/>
        <dbReference type="Rhea" id="RHEA-COMP:10464"/>
        <dbReference type="Rhea" id="RHEA-COMP:17353"/>
        <dbReference type="ChEBI" id="CHEBI:15377"/>
        <dbReference type="ChEBI" id="CHEBI:15378"/>
        <dbReference type="ChEBI" id="CHEBI:83064"/>
        <dbReference type="ChEBI" id="CHEBI:173113"/>
        <dbReference type="EC" id="3.1.4.58"/>
    </reaction>
</comment>
<dbReference type="PANTHER" id="PTHR35561:SF1">
    <property type="entry name" value="RNA 2',3'-CYCLIC PHOSPHODIESTERASE"/>
    <property type="match status" value="1"/>
</dbReference>
<feature type="short sequence motif" description="HXTX 1" evidence="2">
    <location>
        <begin position="42"/>
        <end position="45"/>
    </location>
</feature>
<dbReference type="HAMAP" id="MF_01940">
    <property type="entry name" value="RNA_CPDase"/>
    <property type="match status" value="1"/>
</dbReference>
<gene>
    <name evidence="3" type="primary">ligT</name>
    <name evidence="3" type="ORF">Achr_23520</name>
</gene>
<evidence type="ECO:0000313" key="3">
    <source>
        <dbReference type="EMBL" id="AJE21789.1"/>
    </source>
</evidence>
<dbReference type="EMBL" id="CP010415">
    <property type="protein sequence ID" value="AJE21789.1"/>
    <property type="molecule type" value="Genomic_DNA"/>
</dbReference>
<dbReference type="STRING" id="1328314.Achr_23520"/>
<dbReference type="Gene3D" id="3.90.1140.10">
    <property type="entry name" value="Cyclic phosphodiesterase"/>
    <property type="match status" value="1"/>
</dbReference>
<accession>A0A0C4WMU0</accession>
<dbReference type="PANTHER" id="PTHR35561">
    <property type="entry name" value="RNA 2',3'-CYCLIC PHOSPHODIESTERASE"/>
    <property type="match status" value="1"/>
</dbReference>
<reference evidence="3 4" key="1">
    <citation type="journal article" date="2015" name="PLoS ONE">
        <title>Azotobacter Genomes: The Genome of Azotobacter chroococcum NCIMB 8003 (ATCC 4412).</title>
        <authorList>
            <person name="Robson R.L."/>
            <person name="Jones R."/>
            <person name="Robson R.M."/>
            <person name="Schwartz A."/>
            <person name="Richardson T.H."/>
        </authorList>
    </citation>
    <scope>NUCLEOTIDE SEQUENCE [LARGE SCALE GENOMIC DNA]</scope>
    <source>
        <strain evidence="3 4">NCIMB 8003</strain>
    </source>
</reference>
<evidence type="ECO:0000256" key="1">
    <source>
        <dbReference type="ARBA" id="ARBA00022801"/>
    </source>
</evidence>
<keyword evidence="4" id="KW-1185">Reference proteome</keyword>
<dbReference type="HOGENOM" id="CLU_081251_2_1_6"/>
<dbReference type="Pfam" id="PF13563">
    <property type="entry name" value="2_5_RNA_ligase2"/>
    <property type="match status" value="1"/>
</dbReference>
<feature type="active site" description="Proton donor" evidence="2">
    <location>
        <position position="42"/>
    </location>
</feature>
<name>A0A0C4WMU0_9GAMM</name>
<dbReference type="EC" id="3.1.4.58" evidence="2"/>
<comment type="function">
    <text evidence="2">Hydrolyzes RNA 2',3'-cyclic phosphodiester to an RNA 2'-phosphomonoester.</text>
</comment>
<dbReference type="GO" id="GO:0016874">
    <property type="term" value="F:ligase activity"/>
    <property type="evidence" value="ECO:0007669"/>
    <property type="project" value="UniProtKB-KW"/>
</dbReference>
<evidence type="ECO:0000313" key="4">
    <source>
        <dbReference type="Proteomes" id="UP000068210"/>
    </source>
</evidence>
<dbReference type="SUPFAM" id="SSF55144">
    <property type="entry name" value="LigT-like"/>
    <property type="match status" value="1"/>
</dbReference>
<dbReference type="AlphaFoldDB" id="A0A0C4WMU0"/>